<evidence type="ECO:0000256" key="2">
    <source>
        <dbReference type="ARBA" id="ARBA00022884"/>
    </source>
</evidence>
<dbReference type="CDD" id="cd22533">
    <property type="entry name" value="KH-II_YlqC-like"/>
    <property type="match status" value="1"/>
</dbReference>
<evidence type="ECO:0000313" key="5">
    <source>
        <dbReference type="Proteomes" id="UP000615026"/>
    </source>
</evidence>
<gene>
    <name evidence="4" type="ORF">IQ260_00700</name>
</gene>
<evidence type="ECO:0000256" key="1">
    <source>
        <dbReference type="ARBA" id="ARBA00022490"/>
    </source>
</evidence>
<keyword evidence="1" id="KW-0963">Cytoplasm</keyword>
<evidence type="ECO:0000313" key="4">
    <source>
        <dbReference type="EMBL" id="MBE9065169.1"/>
    </source>
</evidence>
<comment type="caution">
    <text evidence="4">The sequence shown here is derived from an EMBL/GenBank/DDBJ whole genome shotgun (WGS) entry which is preliminary data.</text>
</comment>
<dbReference type="GO" id="GO:0003723">
    <property type="term" value="F:RNA binding"/>
    <property type="evidence" value="ECO:0007669"/>
    <property type="project" value="UniProtKB-KW"/>
</dbReference>
<dbReference type="EMBL" id="JADEXP010000002">
    <property type="protein sequence ID" value="MBE9065169.1"/>
    <property type="molecule type" value="Genomic_DNA"/>
</dbReference>
<name>A0A928WXC9_LEPEC</name>
<protein>
    <submittedName>
        <fullName evidence="4">KH domain-containing protein</fullName>
    </submittedName>
</protein>
<dbReference type="AlphaFoldDB" id="A0A928WXC9"/>
<dbReference type="Proteomes" id="UP000615026">
    <property type="component" value="Unassembled WGS sequence"/>
</dbReference>
<keyword evidence="2" id="KW-0694">RNA-binding</keyword>
<feature type="region of interest" description="Disordered" evidence="3">
    <location>
        <begin position="93"/>
        <end position="137"/>
    </location>
</feature>
<reference evidence="4" key="1">
    <citation type="submission" date="2020-10" db="EMBL/GenBank/DDBJ databases">
        <authorList>
            <person name="Castelo-Branco R."/>
            <person name="Eusebio N."/>
            <person name="Adriana R."/>
            <person name="Vieira A."/>
            <person name="Brugerolle De Fraissinette N."/>
            <person name="Rezende De Castro R."/>
            <person name="Schneider M.P."/>
            <person name="Vasconcelos V."/>
            <person name="Leao P.N."/>
        </authorList>
    </citation>
    <scope>NUCLEOTIDE SEQUENCE</scope>
    <source>
        <strain evidence="4">LEGE 11479</strain>
    </source>
</reference>
<accession>A0A928WXC9</accession>
<dbReference type="PANTHER" id="PTHR34654:SF1">
    <property type="entry name" value="RNA-BINDING PROTEIN KHPA"/>
    <property type="match status" value="1"/>
</dbReference>
<dbReference type="RefSeq" id="WP_193989894.1">
    <property type="nucleotide sequence ID" value="NZ_JADEXP010000002.1"/>
</dbReference>
<sequence length="137" mass="14887">MLGLLLDVSKVANVPDFETLVRFLVTPFLESPDALRLDFEPLSDGQRLWIRVAFDSEDKGRVFGRGGRNIQAIRKVLKATGALHNCSVHLDVYGESSQDSGDGSDRSRPRGGRGGGRSRRGGSGRPGPSKPSRRPQS</sequence>
<keyword evidence="5" id="KW-1185">Reference proteome</keyword>
<organism evidence="4 5">
    <name type="scientific">Leptolyngbya cf. ectocarpi LEGE 11479</name>
    <dbReference type="NCBI Taxonomy" id="1828722"/>
    <lineage>
        <taxon>Bacteria</taxon>
        <taxon>Bacillati</taxon>
        <taxon>Cyanobacteriota</taxon>
        <taxon>Cyanophyceae</taxon>
        <taxon>Leptolyngbyales</taxon>
        <taxon>Leptolyngbyaceae</taxon>
        <taxon>Leptolyngbya group</taxon>
        <taxon>Leptolyngbya</taxon>
    </lineage>
</organism>
<evidence type="ECO:0000256" key="3">
    <source>
        <dbReference type="SAM" id="MobiDB-lite"/>
    </source>
</evidence>
<proteinExistence type="predicted"/>
<dbReference type="InterPro" id="IPR020627">
    <property type="entry name" value="KhpA"/>
</dbReference>
<dbReference type="Pfam" id="PF13083">
    <property type="entry name" value="KH_KhpA-B"/>
    <property type="match status" value="1"/>
</dbReference>
<dbReference type="PANTHER" id="PTHR34654">
    <property type="entry name" value="UPF0109 PROTEIN SCO5592"/>
    <property type="match status" value="1"/>
</dbReference>